<keyword evidence="2" id="KW-0812">Transmembrane</keyword>
<keyword evidence="2" id="KW-1133">Transmembrane helix</keyword>
<evidence type="ECO:0000256" key="2">
    <source>
        <dbReference type="SAM" id="Phobius"/>
    </source>
</evidence>
<reference evidence="4 5" key="1">
    <citation type="journal article" date="2019" name="Nat. Ecol. Evol.">
        <title>Megaphylogeny resolves global patterns of mushroom evolution.</title>
        <authorList>
            <person name="Varga T."/>
            <person name="Krizsan K."/>
            <person name="Foldi C."/>
            <person name="Dima B."/>
            <person name="Sanchez-Garcia M."/>
            <person name="Sanchez-Ramirez S."/>
            <person name="Szollosi G.J."/>
            <person name="Szarkandi J.G."/>
            <person name="Papp V."/>
            <person name="Albert L."/>
            <person name="Andreopoulos W."/>
            <person name="Angelini C."/>
            <person name="Antonin V."/>
            <person name="Barry K.W."/>
            <person name="Bougher N.L."/>
            <person name="Buchanan P."/>
            <person name="Buyck B."/>
            <person name="Bense V."/>
            <person name="Catcheside P."/>
            <person name="Chovatia M."/>
            <person name="Cooper J."/>
            <person name="Damon W."/>
            <person name="Desjardin D."/>
            <person name="Finy P."/>
            <person name="Geml J."/>
            <person name="Haridas S."/>
            <person name="Hughes K."/>
            <person name="Justo A."/>
            <person name="Karasinski D."/>
            <person name="Kautmanova I."/>
            <person name="Kiss B."/>
            <person name="Kocsube S."/>
            <person name="Kotiranta H."/>
            <person name="LaButti K.M."/>
            <person name="Lechner B.E."/>
            <person name="Liimatainen K."/>
            <person name="Lipzen A."/>
            <person name="Lukacs Z."/>
            <person name="Mihaltcheva S."/>
            <person name="Morgado L.N."/>
            <person name="Niskanen T."/>
            <person name="Noordeloos M.E."/>
            <person name="Ohm R.A."/>
            <person name="Ortiz-Santana B."/>
            <person name="Ovrebo C."/>
            <person name="Racz N."/>
            <person name="Riley R."/>
            <person name="Savchenko A."/>
            <person name="Shiryaev A."/>
            <person name="Soop K."/>
            <person name="Spirin V."/>
            <person name="Szebenyi C."/>
            <person name="Tomsovsky M."/>
            <person name="Tulloss R.E."/>
            <person name="Uehling J."/>
            <person name="Grigoriev I.V."/>
            <person name="Vagvolgyi C."/>
            <person name="Papp T."/>
            <person name="Martin F.M."/>
            <person name="Miettinen O."/>
            <person name="Hibbett D.S."/>
            <person name="Nagy L.G."/>
        </authorList>
    </citation>
    <scope>NUCLEOTIDE SEQUENCE [LARGE SCALE GENOMIC DNA]</scope>
    <source>
        <strain evidence="4 5">CBS 121175</strain>
    </source>
</reference>
<feature type="transmembrane region" description="Helical" evidence="2">
    <location>
        <begin position="410"/>
        <end position="432"/>
    </location>
</feature>
<protein>
    <submittedName>
        <fullName evidence="4">Uncharacterized protein</fullName>
    </submittedName>
</protein>
<sequence>MILLSLGLGLLAPLIPGLAVHKQDLAQAIPFLDSISTPDLKTVPFISTRSAALIAGQCALGIIGACLLGIHPSADGVKDSRWRRLMNRFKTAYGFLLFPEFLVWQAIRQRAGANALVKEFDSSLNWGKAHAHLIQMGGLVLHEADFKFQFGRSASPVRILSYEELSELVENGETKWPLIFQKDIAKLSSKHPFLTAFALFQTTSVLMRTIIRASHGLSISHVELLSSFYILVGWTLSLLLWDKPHSIEGIIPVNRRISESQKTDAVPYSLPIHSEQKQKRGKHSSRNSLDAQQSSLPSFSAPQERKQIVEIEEPRFQIRHSHVEKGLMLMLDSFWWLFSDAAGMMDPDCVKSIHETADSYPSLDYDDVDVDKFSSELALRPNRLYAYQSETEEQDFMPSNPVRKAGYSNLTTMVALASVFAVACNLASWLPASSSSTMKSSFFFEFPGLMERVLYSGSATISALSLIACLAIAYHIPERDGFMTMEVSYPFMAFSLFLQVASRAFVLVSSGTMLQNVVTTSLPSTMGMAITT</sequence>
<dbReference type="STRING" id="230819.A0A5C3KD19"/>
<keyword evidence="2" id="KW-0472">Membrane</keyword>
<dbReference type="PANTHER" id="PTHR35043">
    <property type="entry name" value="TRANSCRIPTION FACTOR DOMAIN-CONTAINING PROTEIN"/>
    <property type="match status" value="1"/>
</dbReference>
<feature type="chain" id="PRO_5022676676" evidence="3">
    <location>
        <begin position="20"/>
        <end position="532"/>
    </location>
</feature>
<feature type="compositionally biased region" description="Polar residues" evidence="1">
    <location>
        <begin position="286"/>
        <end position="301"/>
    </location>
</feature>
<keyword evidence="3" id="KW-0732">Signal</keyword>
<dbReference type="PANTHER" id="PTHR35043:SF8">
    <property type="entry name" value="DUF4220 DOMAIN-CONTAINING PROTEIN"/>
    <property type="match status" value="1"/>
</dbReference>
<dbReference type="AlphaFoldDB" id="A0A5C3KD19"/>
<dbReference type="EMBL" id="ML210468">
    <property type="protein sequence ID" value="TFK17742.1"/>
    <property type="molecule type" value="Genomic_DNA"/>
</dbReference>
<name>A0A5C3KD19_COPMA</name>
<dbReference type="Proteomes" id="UP000307440">
    <property type="component" value="Unassembled WGS sequence"/>
</dbReference>
<evidence type="ECO:0000313" key="5">
    <source>
        <dbReference type="Proteomes" id="UP000307440"/>
    </source>
</evidence>
<evidence type="ECO:0000313" key="4">
    <source>
        <dbReference type="EMBL" id="TFK17742.1"/>
    </source>
</evidence>
<keyword evidence="5" id="KW-1185">Reference proteome</keyword>
<feature type="region of interest" description="Disordered" evidence="1">
    <location>
        <begin position="262"/>
        <end position="304"/>
    </location>
</feature>
<feature type="transmembrane region" description="Helical" evidence="2">
    <location>
        <begin position="453"/>
        <end position="476"/>
    </location>
</feature>
<gene>
    <name evidence="4" type="ORF">FA15DRAFT_661232</name>
</gene>
<feature type="signal peptide" evidence="3">
    <location>
        <begin position="1"/>
        <end position="19"/>
    </location>
</feature>
<organism evidence="4 5">
    <name type="scientific">Coprinopsis marcescibilis</name>
    <name type="common">Agaric fungus</name>
    <name type="synonym">Psathyrella marcescibilis</name>
    <dbReference type="NCBI Taxonomy" id="230819"/>
    <lineage>
        <taxon>Eukaryota</taxon>
        <taxon>Fungi</taxon>
        <taxon>Dikarya</taxon>
        <taxon>Basidiomycota</taxon>
        <taxon>Agaricomycotina</taxon>
        <taxon>Agaricomycetes</taxon>
        <taxon>Agaricomycetidae</taxon>
        <taxon>Agaricales</taxon>
        <taxon>Agaricineae</taxon>
        <taxon>Psathyrellaceae</taxon>
        <taxon>Coprinopsis</taxon>
    </lineage>
</organism>
<feature type="transmembrane region" description="Helical" evidence="2">
    <location>
        <begin position="488"/>
        <end position="508"/>
    </location>
</feature>
<evidence type="ECO:0000256" key="1">
    <source>
        <dbReference type="SAM" id="MobiDB-lite"/>
    </source>
</evidence>
<accession>A0A5C3KD19</accession>
<evidence type="ECO:0000256" key="3">
    <source>
        <dbReference type="SAM" id="SignalP"/>
    </source>
</evidence>
<proteinExistence type="predicted"/>
<dbReference type="OrthoDB" id="9451547at2759"/>